<feature type="signal peptide" evidence="1">
    <location>
        <begin position="1"/>
        <end position="20"/>
    </location>
</feature>
<evidence type="ECO:0008006" key="4">
    <source>
        <dbReference type="Google" id="ProtNLM"/>
    </source>
</evidence>
<accession>A0ABS6J1M8</accession>
<evidence type="ECO:0000256" key="1">
    <source>
        <dbReference type="SAM" id="SignalP"/>
    </source>
</evidence>
<feature type="chain" id="PRO_5046189654" description="Transglutaminase" evidence="1">
    <location>
        <begin position="21"/>
        <end position="234"/>
    </location>
</feature>
<reference evidence="2 3" key="1">
    <citation type="submission" date="2021-06" db="EMBL/GenBank/DDBJ databases">
        <title>Rhodobacteraceae bacterium strain HSP-20.</title>
        <authorList>
            <person name="Chen W.-M."/>
        </authorList>
    </citation>
    <scope>NUCLEOTIDE SEQUENCE [LARGE SCALE GENOMIC DNA]</scope>
    <source>
        <strain evidence="2 3">HSP-20</strain>
    </source>
</reference>
<name>A0ABS6J1M8_9RHOB</name>
<dbReference type="EMBL" id="JAAATX020000004">
    <property type="protein sequence ID" value="MBU9697656.1"/>
    <property type="molecule type" value="Genomic_DNA"/>
</dbReference>
<keyword evidence="1" id="KW-0732">Signal</keyword>
<dbReference type="Gene3D" id="3.10.620.30">
    <property type="match status" value="1"/>
</dbReference>
<proteinExistence type="predicted"/>
<gene>
    <name evidence="2" type="ORF">GU927_007330</name>
</gene>
<keyword evidence="3" id="KW-1185">Reference proteome</keyword>
<evidence type="ECO:0000313" key="2">
    <source>
        <dbReference type="EMBL" id="MBU9697656.1"/>
    </source>
</evidence>
<organism evidence="2 3">
    <name type="scientific">Paragemmobacter amnigenus</name>
    <dbReference type="NCBI Taxonomy" id="2852097"/>
    <lineage>
        <taxon>Bacteria</taxon>
        <taxon>Pseudomonadati</taxon>
        <taxon>Pseudomonadota</taxon>
        <taxon>Alphaproteobacteria</taxon>
        <taxon>Rhodobacterales</taxon>
        <taxon>Paracoccaceae</taxon>
        <taxon>Paragemmobacter</taxon>
    </lineage>
</organism>
<evidence type="ECO:0000313" key="3">
    <source>
        <dbReference type="Proteomes" id="UP000731907"/>
    </source>
</evidence>
<comment type="caution">
    <text evidence="2">The sequence shown here is derived from an EMBL/GenBank/DDBJ whole genome shotgun (WGS) entry which is preliminary data.</text>
</comment>
<protein>
    <recommendedName>
        <fullName evidence="4">Transglutaminase</fullName>
    </recommendedName>
</protein>
<sequence length="234" mass="24846">MRRFIAAMTAILLAAPAAFAADSLPDSTPLAMPVPQATIMARSFGPIHSCVAMQDAYDAGGWPRGTGLDTLKQIDSRVKQRVALRNDPGADVWTPLAATILAGKRATGDCDDISVTVSQMAVCAGMPADRLGLLITESPRSGADELHMLAFYADPSDRTWVFGDTFGRPRALSQVRQKLLFFTHIDHPTKWFALRGRDGAPLTSDLPAGTSAIPDLPIVPAKGSCTGTWGEGQG</sequence>
<dbReference type="RefSeq" id="WP_161761700.1">
    <property type="nucleotide sequence ID" value="NZ_JAAATX020000004.1"/>
</dbReference>
<dbReference type="Proteomes" id="UP000731907">
    <property type="component" value="Unassembled WGS sequence"/>
</dbReference>